<evidence type="ECO:0000313" key="12">
    <source>
        <dbReference type="Proteomes" id="UP001267426"/>
    </source>
</evidence>
<name>A0ABU3BPE3_9BACT</name>
<evidence type="ECO:0000259" key="10">
    <source>
        <dbReference type="Pfam" id="PF14905"/>
    </source>
</evidence>
<dbReference type="Pfam" id="PF13620">
    <property type="entry name" value="CarboxypepD_reg"/>
    <property type="match status" value="1"/>
</dbReference>
<dbReference type="Pfam" id="PF14905">
    <property type="entry name" value="OMP_b-brl_3"/>
    <property type="match status" value="1"/>
</dbReference>
<dbReference type="PANTHER" id="PTHR30069:SF29">
    <property type="entry name" value="HEMOGLOBIN AND HEMOGLOBIN-HAPTOGLOBIN-BINDING PROTEIN 1-RELATED"/>
    <property type="match status" value="1"/>
</dbReference>
<keyword evidence="4" id="KW-0812">Transmembrane</keyword>
<dbReference type="InterPro" id="IPR036942">
    <property type="entry name" value="Beta-barrel_TonB_sf"/>
</dbReference>
<keyword evidence="2" id="KW-0813">Transport</keyword>
<comment type="subcellular location">
    <subcellularLocation>
        <location evidence="1">Cell outer membrane</location>
        <topology evidence="1">Multi-pass membrane protein</topology>
    </subcellularLocation>
</comment>
<dbReference type="PANTHER" id="PTHR30069">
    <property type="entry name" value="TONB-DEPENDENT OUTER MEMBRANE RECEPTOR"/>
    <property type="match status" value="1"/>
</dbReference>
<dbReference type="InterPro" id="IPR037066">
    <property type="entry name" value="Plug_dom_sf"/>
</dbReference>
<dbReference type="SUPFAM" id="SSF56935">
    <property type="entry name" value="Porins"/>
    <property type="match status" value="1"/>
</dbReference>
<dbReference type="Gene3D" id="2.60.40.1120">
    <property type="entry name" value="Carboxypeptidase-like, regulatory domain"/>
    <property type="match status" value="1"/>
</dbReference>
<dbReference type="RefSeq" id="WP_311662499.1">
    <property type="nucleotide sequence ID" value="NZ_JAVRHT010000009.1"/>
</dbReference>
<sequence length="806" mass="85999">MARLLFAALLLAAAPLAAAQTGTLTARVVDAESDQPLPTATVALYPAGGADSTFAGGAAADIDGNVRVTDLAVGTYDVVVSFVGYDDARRADVEVGAGGADLGTVGLEPSAEALAEVQVTGRRPQVQTRIDRTVYDTADDPVAEGGSAVDVLATLPSVDVDIDGNVSLRGAGSVAVFVNGRPAPVSGDFVASYLASLPAGSIERVEVIPNPSAAFEPDGVGGIINIVLKDDADLGLGGTVTAGADTQGGYDGTVALTYGRGPWSLAGTYGYRNDARAGSGTSFRINRYEAAATTLDQEEVEDRTRTSHLVNLSADYSVSRATTLTSQFQVGTRGGDEVETNTTLRRSASGDPLLEYERISEELDDGLSFDARLGLLQTFGEGHRLTVEGRGEVSDEGEDQRYSATLLGGAGALDAPQRVDEDETERELSLQVDYTRPLGAFRLDAGYKGEFEAQSSTLVSESLAEGGAYVPDADVNNQFDYDQTVHALYAQVAAERGPWGAQAGLRFEQAQTTFFLLTTDEAFDNDYASLFPSAFLSFAPSEATTLKASYSRRINRPRTWSLNPFPSFDDPLNVRQGNPALQPEYVDAFELGVTHVTGWGSVSLTPYARRTTDIIRRISTVRDDGVTVRTFENLDTSDSYGAEFVTSFEDVGGLGGYLSLEAFRLQTEGTTADADLSNDAFGWGGRLNASYGLGDRTGLGDLDLQATARYSAPLDTEQGRVGARTFIDVALRQKLLDDRAALTLQLRDPLGLAGFSYTLDQPALYQQFERDWGAQQIGLTFSYQFGRQEARREERGRGGDFEGEEF</sequence>
<feature type="chain" id="PRO_5046943925" evidence="8">
    <location>
        <begin position="20"/>
        <end position="806"/>
    </location>
</feature>
<keyword evidence="12" id="KW-1185">Reference proteome</keyword>
<keyword evidence="11" id="KW-0675">Receptor</keyword>
<feature type="signal peptide" evidence="8">
    <location>
        <begin position="1"/>
        <end position="19"/>
    </location>
</feature>
<dbReference type="Pfam" id="PF07715">
    <property type="entry name" value="Plug"/>
    <property type="match status" value="1"/>
</dbReference>
<accession>A0ABU3BPE3</accession>
<proteinExistence type="predicted"/>
<comment type="caution">
    <text evidence="11">The sequence shown here is derived from an EMBL/GenBank/DDBJ whole genome shotgun (WGS) entry which is preliminary data.</text>
</comment>
<evidence type="ECO:0000256" key="5">
    <source>
        <dbReference type="ARBA" id="ARBA00022729"/>
    </source>
</evidence>
<evidence type="ECO:0000256" key="3">
    <source>
        <dbReference type="ARBA" id="ARBA00022452"/>
    </source>
</evidence>
<keyword evidence="7" id="KW-0998">Cell outer membrane</keyword>
<gene>
    <name evidence="11" type="ORF">RM540_05280</name>
</gene>
<dbReference type="SUPFAM" id="SSF49452">
    <property type="entry name" value="Starch-binding domain-like"/>
    <property type="match status" value="1"/>
</dbReference>
<organism evidence="11 12">
    <name type="scientific">Rubrivirga litoralis</name>
    <dbReference type="NCBI Taxonomy" id="3075598"/>
    <lineage>
        <taxon>Bacteria</taxon>
        <taxon>Pseudomonadati</taxon>
        <taxon>Rhodothermota</taxon>
        <taxon>Rhodothermia</taxon>
        <taxon>Rhodothermales</taxon>
        <taxon>Rubricoccaceae</taxon>
        <taxon>Rubrivirga</taxon>
    </lineage>
</organism>
<keyword evidence="6" id="KW-0472">Membrane</keyword>
<dbReference type="InterPro" id="IPR012910">
    <property type="entry name" value="Plug_dom"/>
</dbReference>
<dbReference type="InterPro" id="IPR041700">
    <property type="entry name" value="OMP_b-brl_3"/>
</dbReference>
<protein>
    <submittedName>
        <fullName evidence="11">TonB-dependent receptor family protein</fullName>
    </submittedName>
</protein>
<feature type="domain" description="Outer membrane protein beta-barrel" evidence="10">
    <location>
        <begin position="379"/>
        <end position="783"/>
    </location>
</feature>
<evidence type="ECO:0000256" key="7">
    <source>
        <dbReference type="ARBA" id="ARBA00023237"/>
    </source>
</evidence>
<evidence type="ECO:0000256" key="1">
    <source>
        <dbReference type="ARBA" id="ARBA00004571"/>
    </source>
</evidence>
<dbReference type="InterPro" id="IPR013784">
    <property type="entry name" value="Carb-bd-like_fold"/>
</dbReference>
<evidence type="ECO:0000256" key="8">
    <source>
        <dbReference type="SAM" id="SignalP"/>
    </source>
</evidence>
<dbReference type="EMBL" id="JAVRHT010000009">
    <property type="protein sequence ID" value="MDT0631157.1"/>
    <property type="molecule type" value="Genomic_DNA"/>
</dbReference>
<dbReference type="Gene3D" id="2.40.170.20">
    <property type="entry name" value="TonB-dependent receptor, beta-barrel domain"/>
    <property type="match status" value="1"/>
</dbReference>
<evidence type="ECO:0000313" key="11">
    <source>
        <dbReference type="EMBL" id="MDT0631157.1"/>
    </source>
</evidence>
<keyword evidence="3" id="KW-1134">Transmembrane beta strand</keyword>
<feature type="domain" description="TonB-dependent receptor plug" evidence="9">
    <location>
        <begin position="131"/>
        <end position="223"/>
    </location>
</feature>
<keyword evidence="5 8" id="KW-0732">Signal</keyword>
<dbReference type="InterPro" id="IPR039426">
    <property type="entry name" value="TonB-dep_rcpt-like"/>
</dbReference>
<evidence type="ECO:0000256" key="2">
    <source>
        <dbReference type="ARBA" id="ARBA00022448"/>
    </source>
</evidence>
<evidence type="ECO:0000256" key="4">
    <source>
        <dbReference type="ARBA" id="ARBA00022692"/>
    </source>
</evidence>
<evidence type="ECO:0000259" key="9">
    <source>
        <dbReference type="Pfam" id="PF07715"/>
    </source>
</evidence>
<dbReference type="Gene3D" id="2.170.130.10">
    <property type="entry name" value="TonB-dependent receptor, plug domain"/>
    <property type="match status" value="1"/>
</dbReference>
<evidence type="ECO:0000256" key="6">
    <source>
        <dbReference type="ARBA" id="ARBA00023136"/>
    </source>
</evidence>
<dbReference type="Proteomes" id="UP001267426">
    <property type="component" value="Unassembled WGS sequence"/>
</dbReference>
<reference evidence="11 12" key="1">
    <citation type="submission" date="2023-09" db="EMBL/GenBank/DDBJ databases">
        <authorList>
            <person name="Rey-Velasco X."/>
        </authorList>
    </citation>
    <scope>NUCLEOTIDE SEQUENCE [LARGE SCALE GENOMIC DNA]</scope>
    <source>
        <strain evidence="11 12">F394</strain>
    </source>
</reference>